<dbReference type="Proteomes" id="UP000070299">
    <property type="component" value="Unassembled WGS sequence"/>
</dbReference>
<reference evidence="5" key="1">
    <citation type="submission" date="2016-02" db="EMBL/GenBank/DDBJ databases">
        <authorList>
            <person name="Schultz-Johansen M."/>
            <person name="Glaring M.A."/>
            <person name="Bech P.K."/>
            <person name="Stougaard P."/>
        </authorList>
    </citation>
    <scope>NUCLEOTIDE SEQUENCE [LARGE SCALE GENOMIC DNA]</scope>
    <source>
        <strain evidence="5">S66</strain>
    </source>
</reference>
<evidence type="ECO:0000256" key="1">
    <source>
        <dbReference type="ARBA" id="ARBA00022729"/>
    </source>
</evidence>
<organism evidence="4 5">
    <name type="scientific">Paraglaciecola hydrolytica</name>
    <dbReference type="NCBI Taxonomy" id="1799789"/>
    <lineage>
        <taxon>Bacteria</taxon>
        <taxon>Pseudomonadati</taxon>
        <taxon>Pseudomonadota</taxon>
        <taxon>Gammaproteobacteria</taxon>
        <taxon>Alteromonadales</taxon>
        <taxon>Alteromonadaceae</taxon>
        <taxon>Paraglaciecola</taxon>
    </lineage>
</organism>
<evidence type="ECO:0000259" key="2">
    <source>
        <dbReference type="Pfam" id="PF02563"/>
    </source>
</evidence>
<dbReference type="Gene3D" id="3.30.1950.10">
    <property type="entry name" value="wza like domain"/>
    <property type="match status" value="1"/>
</dbReference>
<dbReference type="EMBL" id="LSNE01000010">
    <property type="protein sequence ID" value="KXI27595.1"/>
    <property type="molecule type" value="Genomic_DNA"/>
</dbReference>
<keyword evidence="5" id="KW-1185">Reference proteome</keyword>
<dbReference type="AlphaFoldDB" id="A0A148KMX5"/>
<feature type="domain" description="Polysaccharide export protein N-terminal" evidence="2">
    <location>
        <begin position="2"/>
        <end position="69"/>
    </location>
</feature>
<feature type="domain" description="Soluble ligand binding" evidence="3">
    <location>
        <begin position="75"/>
        <end position="122"/>
    </location>
</feature>
<dbReference type="Pfam" id="PF10531">
    <property type="entry name" value="SLBB"/>
    <property type="match status" value="1"/>
</dbReference>
<comment type="caution">
    <text evidence="4">The sequence shown here is derived from an EMBL/GenBank/DDBJ whole genome shotgun (WGS) entry which is preliminary data.</text>
</comment>
<dbReference type="Pfam" id="PF02563">
    <property type="entry name" value="Poly_export"/>
    <property type="match status" value="1"/>
</dbReference>
<protein>
    <submittedName>
        <fullName evidence="4">Sugar ABC transporter substrate-binding protein</fullName>
    </submittedName>
</protein>
<dbReference type="Gene3D" id="3.10.560.10">
    <property type="entry name" value="Outer membrane lipoprotein wza domain like"/>
    <property type="match status" value="1"/>
</dbReference>
<evidence type="ECO:0000313" key="4">
    <source>
        <dbReference type="EMBL" id="KXI27595.1"/>
    </source>
</evidence>
<dbReference type="STRING" id="1799789.AX660_00885"/>
<dbReference type="InterPro" id="IPR019554">
    <property type="entry name" value="Soluble_ligand-bd"/>
</dbReference>
<gene>
    <name evidence="4" type="ORF">AX660_00885</name>
</gene>
<keyword evidence="1" id="KW-0732">Signal</keyword>
<sequence length="146" mass="16140">MGSGDVVIIDVYNEKDLYVKAQVPKSGLLRIPLLGDIDVVGKTPVELSQYLEEAYLDGYLVLPSVTVLIDSFRPIYVKGAVKSAGSFKFELDLTVDQAIAIAGGLKDRASNSNWYVIRGKDKERIKVTKESRIFPGDILDIEESLF</sequence>
<dbReference type="InterPro" id="IPR049712">
    <property type="entry name" value="Poly_export"/>
</dbReference>
<dbReference type="PANTHER" id="PTHR33619:SF3">
    <property type="entry name" value="POLYSACCHARIDE EXPORT PROTEIN GFCE-RELATED"/>
    <property type="match status" value="1"/>
</dbReference>
<dbReference type="GO" id="GO:0015159">
    <property type="term" value="F:polysaccharide transmembrane transporter activity"/>
    <property type="evidence" value="ECO:0007669"/>
    <property type="project" value="InterPro"/>
</dbReference>
<dbReference type="PANTHER" id="PTHR33619">
    <property type="entry name" value="POLYSACCHARIDE EXPORT PROTEIN GFCE-RELATED"/>
    <property type="match status" value="1"/>
</dbReference>
<evidence type="ECO:0000313" key="5">
    <source>
        <dbReference type="Proteomes" id="UP000070299"/>
    </source>
</evidence>
<proteinExistence type="predicted"/>
<dbReference type="InterPro" id="IPR003715">
    <property type="entry name" value="Poly_export_N"/>
</dbReference>
<evidence type="ECO:0000259" key="3">
    <source>
        <dbReference type="Pfam" id="PF10531"/>
    </source>
</evidence>
<accession>A0A148KMX5</accession>
<name>A0A148KMX5_9ALTE</name>